<dbReference type="HOGENOM" id="CLU_858030_0_0_1"/>
<dbReference type="EMBL" id="KN834763">
    <property type="protein sequence ID" value="KIK63684.1"/>
    <property type="molecule type" value="Genomic_DNA"/>
</dbReference>
<gene>
    <name evidence="1" type="ORF">GYMLUDRAFT_57353</name>
</gene>
<reference evidence="1 2" key="1">
    <citation type="submission" date="2014-04" db="EMBL/GenBank/DDBJ databases">
        <title>Evolutionary Origins and Diversification of the Mycorrhizal Mutualists.</title>
        <authorList>
            <consortium name="DOE Joint Genome Institute"/>
            <consortium name="Mycorrhizal Genomics Consortium"/>
            <person name="Kohler A."/>
            <person name="Kuo A."/>
            <person name="Nagy L.G."/>
            <person name="Floudas D."/>
            <person name="Copeland A."/>
            <person name="Barry K.W."/>
            <person name="Cichocki N."/>
            <person name="Veneault-Fourrey C."/>
            <person name="LaButti K."/>
            <person name="Lindquist E.A."/>
            <person name="Lipzen A."/>
            <person name="Lundell T."/>
            <person name="Morin E."/>
            <person name="Murat C."/>
            <person name="Riley R."/>
            <person name="Ohm R."/>
            <person name="Sun H."/>
            <person name="Tunlid A."/>
            <person name="Henrissat B."/>
            <person name="Grigoriev I.V."/>
            <person name="Hibbett D.S."/>
            <person name="Martin F."/>
        </authorList>
    </citation>
    <scope>NUCLEOTIDE SEQUENCE [LARGE SCALE GENOMIC DNA]</scope>
    <source>
        <strain evidence="1 2">FD-317 M1</strain>
    </source>
</reference>
<sequence>MPANIIEELTTLLMSCKYYFQMISRYNKKAFNLEHFLGQFFHVDEFLEFQQLLAKTRSLISDALAAQFVAREKPSGNLVLYCYLSNVLEFVQWFRLIGYAYVTYGRNRSVDKDIAKVKDDISAGITPSAAERCWCFSRFNQEWKHNKSSVMLIGCIENPICDIIRTQNTTASMNVLSHSAGYSLFPLTTIGLSANFSTQPPWTVFEENGLRQHLRWLLDHCGEPTGSFLPAPEMALTFHGPYSILNHRSFNDEFSFVIPFASNRRLSNDDVSWNSFRISYGGNWVALLFDIINGPKKDMKYCVFPDAARVLERRLFSSMKGKSQ</sequence>
<evidence type="ECO:0000313" key="1">
    <source>
        <dbReference type="EMBL" id="KIK63684.1"/>
    </source>
</evidence>
<proteinExistence type="predicted"/>
<dbReference type="AlphaFoldDB" id="A0A0D0CL58"/>
<name>A0A0D0CL58_9AGAR</name>
<evidence type="ECO:0000313" key="2">
    <source>
        <dbReference type="Proteomes" id="UP000053593"/>
    </source>
</evidence>
<protein>
    <submittedName>
        <fullName evidence="1">Uncharacterized protein</fullName>
    </submittedName>
</protein>
<keyword evidence="2" id="KW-1185">Reference proteome</keyword>
<accession>A0A0D0CL58</accession>
<dbReference type="Proteomes" id="UP000053593">
    <property type="component" value="Unassembled WGS sequence"/>
</dbReference>
<organism evidence="1 2">
    <name type="scientific">Collybiopsis luxurians FD-317 M1</name>
    <dbReference type="NCBI Taxonomy" id="944289"/>
    <lineage>
        <taxon>Eukaryota</taxon>
        <taxon>Fungi</taxon>
        <taxon>Dikarya</taxon>
        <taxon>Basidiomycota</taxon>
        <taxon>Agaricomycotina</taxon>
        <taxon>Agaricomycetes</taxon>
        <taxon>Agaricomycetidae</taxon>
        <taxon>Agaricales</taxon>
        <taxon>Marasmiineae</taxon>
        <taxon>Omphalotaceae</taxon>
        <taxon>Collybiopsis</taxon>
        <taxon>Collybiopsis luxurians</taxon>
    </lineage>
</organism>